<dbReference type="GO" id="GO:0008880">
    <property type="term" value="F:glucuronate isomerase activity"/>
    <property type="evidence" value="ECO:0007669"/>
    <property type="project" value="UniProtKB-EC"/>
</dbReference>
<dbReference type="EC" id="5.3.1.12" evidence="4"/>
<dbReference type="PANTHER" id="PTHR30068">
    <property type="entry name" value="URONATE ISOMERASE"/>
    <property type="match status" value="1"/>
</dbReference>
<accession>A0A7Y0HZA1</accession>
<comment type="catalytic activity">
    <reaction evidence="1">
        <text>D-glucuronate = D-fructuronate</text>
        <dbReference type="Rhea" id="RHEA:13049"/>
        <dbReference type="ChEBI" id="CHEBI:58720"/>
        <dbReference type="ChEBI" id="CHEBI:59863"/>
        <dbReference type="EC" id="5.3.1.12"/>
    </reaction>
</comment>
<keyword evidence="6 7" id="KW-0413">Isomerase</keyword>
<evidence type="ECO:0000313" key="8">
    <source>
        <dbReference type="Proteomes" id="UP000588277"/>
    </source>
</evidence>
<dbReference type="GO" id="GO:0042840">
    <property type="term" value="P:D-glucuronate catabolic process"/>
    <property type="evidence" value="ECO:0007669"/>
    <property type="project" value="TreeGrafter"/>
</dbReference>
<dbReference type="AlphaFoldDB" id="A0A7Y0HZA1"/>
<evidence type="ECO:0000256" key="3">
    <source>
        <dbReference type="ARBA" id="ARBA00008397"/>
    </source>
</evidence>
<evidence type="ECO:0000256" key="1">
    <source>
        <dbReference type="ARBA" id="ARBA00001165"/>
    </source>
</evidence>
<comment type="pathway">
    <text evidence="2">Carbohydrate metabolism; pentose and glucuronate interconversion.</text>
</comment>
<dbReference type="NCBIfam" id="NF002794">
    <property type="entry name" value="PRK02925.1"/>
    <property type="match status" value="1"/>
</dbReference>
<dbReference type="UniPathway" id="UPA00246"/>
<dbReference type="InterPro" id="IPR032466">
    <property type="entry name" value="Metal_Hydrolase"/>
</dbReference>
<gene>
    <name evidence="7" type="ORF">G1C96_0765</name>
</gene>
<dbReference type="RefSeq" id="WP_205832031.1">
    <property type="nucleotide sequence ID" value="NZ_JAAIIH010000002.1"/>
</dbReference>
<evidence type="ECO:0000256" key="6">
    <source>
        <dbReference type="ARBA" id="ARBA00023235"/>
    </source>
</evidence>
<proteinExistence type="inferred from homology"/>
<evidence type="ECO:0000256" key="2">
    <source>
        <dbReference type="ARBA" id="ARBA00004892"/>
    </source>
</evidence>
<dbReference type="Proteomes" id="UP000588277">
    <property type="component" value="Unassembled WGS sequence"/>
</dbReference>
<dbReference type="InterPro" id="IPR003766">
    <property type="entry name" value="Uronate_isomerase"/>
</dbReference>
<dbReference type="EMBL" id="JAAIIH010000002">
    <property type="protein sequence ID" value="NMN00188.1"/>
    <property type="molecule type" value="Genomic_DNA"/>
</dbReference>
<dbReference type="GO" id="GO:0019698">
    <property type="term" value="P:D-galacturonate catabolic process"/>
    <property type="evidence" value="ECO:0007669"/>
    <property type="project" value="TreeGrafter"/>
</dbReference>
<dbReference type="PANTHER" id="PTHR30068:SF4">
    <property type="entry name" value="URONATE ISOMERASE"/>
    <property type="match status" value="1"/>
</dbReference>
<reference evidence="7 8" key="1">
    <citation type="submission" date="2020-02" db="EMBL/GenBank/DDBJ databases">
        <title>Characterization of phylogenetic diversity of novel bifidobacterial species isolated in Czech ZOOs.</title>
        <authorList>
            <person name="Lugli G.A."/>
            <person name="Vera N.B."/>
            <person name="Ventura M."/>
        </authorList>
    </citation>
    <scope>NUCLEOTIDE SEQUENCE [LARGE SCALE GENOMIC DNA]</scope>
    <source>
        <strain evidence="7 8">DSM 109958</strain>
    </source>
</reference>
<name>A0A7Y0HZA1_9BIFI</name>
<dbReference type="Gene3D" id="1.10.2020.10">
    <property type="entry name" value="uronate isomerase, domain 2, chain A"/>
    <property type="match status" value="1"/>
</dbReference>
<organism evidence="7 8">
    <name type="scientific">Bifidobacterium moraviense</name>
    <dbReference type="NCBI Taxonomy" id="2675323"/>
    <lineage>
        <taxon>Bacteria</taxon>
        <taxon>Bacillati</taxon>
        <taxon>Actinomycetota</taxon>
        <taxon>Actinomycetes</taxon>
        <taxon>Bifidobacteriales</taxon>
        <taxon>Bifidobacteriaceae</taxon>
        <taxon>Bifidobacterium</taxon>
    </lineage>
</organism>
<evidence type="ECO:0000313" key="7">
    <source>
        <dbReference type="EMBL" id="NMN00188.1"/>
    </source>
</evidence>
<dbReference type="SUPFAM" id="SSF51556">
    <property type="entry name" value="Metallo-dependent hydrolases"/>
    <property type="match status" value="1"/>
</dbReference>
<comment type="caution">
    <text evidence="7">The sequence shown here is derived from an EMBL/GenBank/DDBJ whole genome shotgun (WGS) entry which is preliminary data.</text>
</comment>
<sequence length="473" mass="53378">MNQPTKYDLNPDRLLPPDPTERAIARDLYEAVRDLPIISPHGHVPVEWFHDKDYHFSDPTSLFITPDHYVTRVMHAQGVALKDLGVNQKDFTPEQARNAFLIWGRNWGAYAGTPMRYWFEDSLQNVFDIHEKFGEDTAGHIYDELNDLLKQPEFSTRELVKKFNIGFISTTDDTLDDLHLHDETNADPDFPARLAPAFRPDVYLEPLTPGWAELVGKLGDVAGVDTSTYDGFTAAMKSRRLHFKQHGAVLSDHSHADVRTDRLSDAEVNKLYAEALAGTISAEDAVRLRRHLFSDQVIMAQEDGLVMTVHPHVHRSYDPANLAEYGKDTGGDVPAKAEFTVDLKNLLNTYGNDPNFHFVAFTMDETVYARELAPLAGFYPSLYIGAPWWFIDAPEPILRYYAEVVPNAGFTKLSGFIDDTRALCSIPARHDTNRRLTARYVAGLVADHRLTLDEGRQIVVDSVVAQPTKVFKL</sequence>
<dbReference type="Pfam" id="PF02614">
    <property type="entry name" value="UxaC"/>
    <property type="match status" value="1"/>
</dbReference>
<evidence type="ECO:0000256" key="4">
    <source>
        <dbReference type="ARBA" id="ARBA00012546"/>
    </source>
</evidence>
<dbReference type="Gene3D" id="3.20.20.140">
    <property type="entry name" value="Metal-dependent hydrolases"/>
    <property type="match status" value="1"/>
</dbReference>
<protein>
    <recommendedName>
        <fullName evidence="5">Uronate isomerase</fullName>
        <ecNumber evidence="4">5.3.1.12</ecNumber>
    </recommendedName>
</protein>
<comment type="similarity">
    <text evidence="3">Belongs to the metallo-dependent hydrolases superfamily. Uronate isomerase family.</text>
</comment>
<evidence type="ECO:0000256" key="5">
    <source>
        <dbReference type="ARBA" id="ARBA00020555"/>
    </source>
</evidence>
<keyword evidence="8" id="KW-1185">Reference proteome</keyword>